<dbReference type="AlphaFoldDB" id="A0A914E972"/>
<evidence type="ECO:0000259" key="1">
    <source>
        <dbReference type="SMART" id="SM00198"/>
    </source>
</evidence>
<dbReference type="PANTHER" id="PTHR10334">
    <property type="entry name" value="CYSTEINE-RICH SECRETORY PROTEIN-RELATED"/>
    <property type="match status" value="1"/>
</dbReference>
<accession>A0A914E972</accession>
<name>A0A914E972_9BILA</name>
<dbReference type="SMART" id="SM00198">
    <property type="entry name" value="SCP"/>
    <property type="match status" value="1"/>
</dbReference>
<dbReference type="PRINTS" id="PR00837">
    <property type="entry name" value="V5TPXLIKE"/>
</dbReference>
<dbReference type="InterPro" id="IPR001283">
    <property type="entry name" value="CRISP-related"/>
</dbReference>
<dbReference type="InterPro" id="IPR014044">
    <property type="entry name" value="CAP_dom"/>
</dbReference>
<dbReference type="Gene3D" id="3.40.33.10">
    <property type="entry name" value="CAP"/>
    <property type="match status" value="1"/>
</dbReference>
<protein>
    <submittedName>
        <fullName evidence="3">SCP domain-containing protein</fullName>
    </submittedName>
</protein>
<dbReference type="InterPro" id="IPR034113">
    <property type="entry name" value="SCP_GAPR1-like"/>
</dbReference>
<dbReference type="InterPro" id="IPR002413">
    <property type="entry name" value="V5_allergen-like"/>
</dbReference>
<dbReference type="InterPro" id="IPR035940">
    <property type="entry name" value="CAP_sf"/>
</dbReference>
<sequence>MEMKAAASVQHFFNGVIPAGQPVNAGFYENEQEQKRRAFATRRFSDVSFDFHHCRQLRSQYSWFSLSFSKKDMTEEELNFRENFLTAHNKLRVKHGVQELCLSQELSSKAQHWAEKLASRRYIAYCEVPGIGENITCFPCHISPEEIVDYWYNEHRFYEYETPGWQMGTNYFTQIVWKSTKEIGIGCAKIPSQSSSAQDDVGSLKSNSDEWENQMVVVAFYRPAGNNNRAGQFAVNVPRPKQQDNT</sequence>
<evidence type="ECO:0000313" key="2">
    <source>
        <dbReference type="Proteomes" id="UP000887540"/>
    </source>
</evidence>
<proteinExistence type="predicted"/>
<dbReference type="PRINTS" id="PR00838">
    <property type="entry name" value="V5ALLERGEN"/>
</dbReference>
<reference evidence="3" key="1">
    <citation type="submission" date="2022-11" db="UniProtKB">
        <authorList>
            <consortium name="WormBaseParasite"/>
        </authorList>
    </citation>
    <scope>IDENTIFICATION</scope>
</reference>
<dbReference type="Pfam" id="PF00188">
    <property type="entry name" value="CAP"/>
    <property type="match status" value="1"/>
</dbReference>
<organism evidence="2 3">
    <name type="scientific">Acrobeloides nanus</name>
    <dbReference type="NCBI Taxonomy" id="290746"/>
    <lineage>
        <taxon>Eukaryota</taxon>
        <taxon>Metazoa</taxon>
        <taxon>Ecdysozoa</taxon>
        <taxon>Nematoda</taxon>
        <taxon>Chromadorea</taxon>
        <taxon>Rhabditida</taxon>
        <taxon>Tylenchina</taxon>
        <taxon>Cephalobomorpha</taxon>
        <taxon>Cephaloboidea</taxon>
        <taxon>Cephalobidae</taxon>
        <taxon>Acrobeloides</taxon>
    </lineage>
</organism>
<dbReference type="SUPFAM" id="SSF55797">
    <property type="entry name" value="PR-1-like"/>
    <property type="match status" value="1"/>
</dbReference>
<evidence type="ECO:0000313" key="3">
    <source>
        <dbReference type="WBParaSite" id="ACRNAN_scaffold62.g19163.t1"/>
    </source>
</evidence>
<dbReference type="CDD" id="cd05382">
    <property type="entry name" value="CAP_GAPR1-like"/>
    <property type="match status" value="1"/>
</dbReference>
<dbReference type="Proteomes" id="UP000887540">
    <property type="component" value="Unplaced"/>
</dbReference>
<feature type="domain" description="SCP" evidence="1">
    <location>
        <begin position="79"/>
        <end position="229"/>
    </location>
</feature>
<dbReference type="WBParaSite" id="ACRNAN_scaffold62.g19163.t1">
    <property type="protein sequence ID" value="ACRNAN_scaffold62.g19163.t1"/>
    <property type="gene ID" value="ACRNAN_scaffold62.g19163"/>
</dbReference>
<keyword evidence="2" id="KW-1185">Reference proteome</keyword>